<organism evidence="1 2">
    <name type="scientific">Leeia aquatica</name>
    <dbReference type="NCBI Taxonomy" id="2725557"/>
    <lineage>
        <taxon>Bacteria</taxon>
        <taxon>Pseudomonadati</taxon>
        <taxon>Pseudomonadota</taxon>
        <taxon>Betaproteobacteria</taxon>
        <taxon>Neisseriales</taxon>
        <taxon>Leeiaceae</taxon>
        <taxon>Leeia</taxon>
    </lineage>
</organism>
<evidence type="ECO:0000313" key="1">
    <source>
        <dbReference type="EMBL" id="NLR75546.1"/>
    </source>
</evidence>
<sequence>MLTLIRRHTHPLAGVMLALPILCQASGSLPIPESKQSYPSFNACVEALKTQYLADQQRVSALQTLPEGRTRQISLESKGVQVFGKDKAGYDATLWYHNGAPRADLQQMEVSHSFEERGYECQGPQMILRGRNGYTLSTFEPMSQPQ</sequence>
<keyword evidence="2" id="KW-1185">Reference proteome</keyword>
<reference evidence="1 2" key="1">
    <citation type="submission" date="2020-04" db="EMBL/GenBank/DDBJ databases">
        <title>Draft genome of Leeia sp. IMCC25680.</title>
        <authorList>
            <person name="Song J."/>
            <person name="Cho J.-C."/>
        </authorList>
    </citation>
    <scope>NUCLEOTIDE SEQUENCE [LARGE SCALE GENOMIC DNA]</scope>
    <source>
        <strain evidence="1 2">IMCC25680</strain>
    </source>
</reference>
<protein>
    <submittedName>
        <fullName evidence="1">Uncharacterized protein</fullName>
    </submittedName>
</protein>
<proteinExistence type="predicted"/>
<dbReference type="AlphaFoldDB" id="A0A847SDN2"/>
<comment type="caution">
    <text evidence="1">The sequence shown here is derived from an EMBL/GenBank/DDBJ whole genome shotgun (WGS) entry which is preliminary data.</text>
</comment>
<dbReference type="EMBL" id="JABAIM010000002">
    <property type="protein sequence ID" value="NLR75546.1"/>
    <property type="molecule type" value="Genomic_DNA"/>
</dbReference>
<dbReference type="RefSeq" id="WP_168877204.1">
    <property type="nucleotide sequence ID" value="NZ_JABAIM010000002.1"/>
</dbReference>
<gene>
    <name evidence="1" type="ORF">HF682_10280</name>
</gene>
<accession>A0A847SDN2</accession>
<name>A0A847SDN2_9NEIS</name>
<dbReference type="Proteomes" id="UP000587991">
    <property type="component" value="Unassembled WGS sequence"/>
</dbReference>
<evidence type="ECO:0000313" key="2">
    <source>
        <dbReference type="Proteomes" id="UP000587991"/>
    </source>
</evidence>